<evidence type="ECO:0000256" key="1">
    <source>
        <dbReference type="ARBA" id="ARBA00004123"/>
    </source>
</evidence>
<accession>A0A6A6QB59</accession>
<evidence type="ECO:0000256" key="3">
    <source>
        <dbReference type="ARBA" id="ARBA00023242"/>
    </source>
</evidence>
<dbReference type="OrthoDB" id="9996127at2759"/>
<name>A0A6A6QB59_9PEZI</name>
<dbReference type="SMART" id="SM00066">
    <property type="entry name" value="GAL4"/>
    <property type="match status" value="1"/>
</dbReference>
<dbReference type="InterPro" id="IPR036864">
    <property type="entry name" value="Zn2-C6_fun-type_DNA-bd_sf"/>
</dbReference>
<keyword evidence="2" id="KW-0479">Metal-binding</keyword>
<comment type="subcellular location">
    <subcellularLocation>
        <location evidence="1">Nucleus</location>
    </subcellularLocation>
</comment>
<dbReference type="GO" id="GO:0005634">
    <property type="term" value="C:nucleus"/>
    <property type="evidence" value="ECO:0007669"/>
    <property type="project" value="UniProtKB-SubCell"/>
</dbReference>
<dbReference type="SMART" id="SM00906">
    <property type="entry name" value="Fungal_trans"/>
    <property type="match status" value="1"/>
</dbReference>
<dbReference type="InterPro" id="IPR007219">
    <property type="entry name" value="XnlR_reg_dom"/>
</dbReference>
<protein>
    <recommendedName>
        <fullName evidence="5">Zn(2)-C6 fungal-type domain-containing protein</fullName>
    </recommendedName>
</protein>
<gene>
    <name evidence="6" type="ORF">BU16DRAFT_472678</name>
</gene>
<evidence type="ECO:0000313" key="6">
    <source>
        <dbReference type="EMBL" id="KAF2488863.1"/>
    </source>
</evidence>
<dbReference type="GO" id="GO:0000981">
    <property type="term" value="F:DNA-binding transcription factor activity, RNA polymerase II-specific"/>
    <property type="evidence" value="ECO:0007669"/>
    <property type="project" value="InterPro"/>
</dbReference>
<dbReference type="CDD" id="cd00067">
    <property type="entry name" value="GAL4"/>
    <property type="match status" value="1"/>
</dbReference>
<feature type="domain" description="Zn(2)-C6 fungal-type" evidence="5">
    <location>
        <begin position="43"/>
        <end position="75"/>
    </location>
</feature>
<evidence type="ECO:0000256" key="4">
    <source>
        <dbReference type="SAM" id="MobiDB-lite"/>
    </source>
</evidence>
<dbReference type="EMBL" id="MU004200">
    <property type="protein sequence ID" value="KAF2488863.1"/>
    <property type="molecule type" value="Genomic_DNA"/>
</dbReference>
<feature type="compositionally biased region" description="Polar residues" evidence="4">
    <location>
        <begin position="122"/>
        <end position="158"/>
    </location>
</feature>
<keyword evidence="7" id="KW-1185">Reference proteome</keyword>
<dbReference type="PANTHER" id="PTHR31001:SF49">
    <property type="entry name" value="ZN(II)2CYS6 TRANSCRIPTION FACTOR (EUROFUNG)"/>
    <property type="match status" value="1"/>
</dbReference>
<sequence length="723" mass="80794">MTDTSPESSNTTDTLPSTNASITASLEELTARPVIKRARPQLSCIPCRQGKLKCNRLHPICDQCIKRSREASCSYLPPPTRQKQTQNMKGRIKNLESLVVTLMNSKDTQEAVPDSAREQNDHSTSVGEQLSQTSLPRDINSPSQQDTDSGDPNPTSFGQLRITKADAVGGASYVGAAHWTAILNEIAEVKNYLDETEEPNESIEEDWDTVYQRSTITLGAPKPVSKASLIAQLPPKEEVDRLLPFWFNSSDPLLFMMHAPNFRSEYAQFWEDPFGTPTMWIAVLYGSLALAIILGPRSSDTAYQSIAAPFDGLPTRELVDKYQNLAASAMALADIAKPQPYTLEAALIHVECEFLRKTDHHVRIWFSIGLIIRIAQRMGYHRDAGHFKNMTPFQGEMRRRLWHILYQMDVLISFALGLPSMIRRIEADTRAPHNLYDTDFTADCNELPQERPPSELTPGSYFITKSKICAVFAEAAELWQSIVPPSHSDIMAVDGRLQAAYEAIPEGLRVRSMGESISDTSVLIMSRFNLELLYLKTRTILHRKYITAGRFEPRLAKSRKICVEAAMATLRHHSVIFNACLPGGQLHKVWWYMASLTTYDFLLAAMIVALELNHIRTAEAAPTHNGPASTKTAEMVGLLEKTYGIWAWHPNRIAESGRACGILREMLTKVGGHDILTNKNARNDSNQSTLCHSCSFHTLTIKIRSCCSTAKQPPKGEHCSARR</sequence>
<evidence type="ECO:0000256" key="2">
    <source>
        <dbReference type="ARBA" id="ARBA00022723"/>
    </source>
</evidence>
<dbReference type="AlphaFoldDB" id="A0A6A6QB59"/>
<evidence type="ECO:0000313" key="7">
    <source>
        <dbReference type="Proteomes" id="UP000799750"/>
    </source>
</evidence>
<dbReference type="PROSITE" id="PS00463">
    <property type="entry name" value="ZN2_CY6_FUNGAL_1"/>
    <property type="match status" value="1"/>
</dbReference>
<proteinExistence type="predicted"/>
<evidence type="ECO:0000259" key="5">
    <source>
        <dbReference type="PROSITE" id="PS50048"/>
    </source>
</evidence>
<reference evidence="6" key="1">
    <citation type="journal article" date="2020" name="Stud. Mycol.">
        <title>101 Dothideomycetes genomes: a test case for predicting lifestyles and emergence of pathogens.</title>
        <authorList>
            <person name="Haridas S."/>
            <person name="Albert R."/>
            <person name="Binder M."/>
            <person name="Bloem J."/>
            <person name="Labutti K."/>
            <person name="Salamov A."/>
            <person name="Andreopoulos B."/>
            <person name="Baker S."/>
            <person name="Barry K."/>
            <person name="Bills G."/>
            <person name="Bluhm B."/>
            <person name="Cannon C."/>
            <person name="Castanera R."/>
            <person name="Culley D."/>
            <person name="Daum C."/>
            <person name="Ezra D."/>
            <person name="Gonzalez J."/>
            <person name="Henrissat B."/>
            <person name="Kuo A."/>
            <person name="Liang C."/>
            <person name="Lipzen A."/>
            <person name="Lutzoni F."/>
            <person name="Magnuson J."/>
            <person name="Mondo S."/>
            <person name="Nolan M."/>
            <person name="Ohm R."/>
            <person name="Pangilinan J."/>
            <person name="Park H.-J."/>
            <person name="Ramirez L."/>
            <person name="Alfaro M."/>
            <person name="Sun H."/>
            <person name="Tritt A."/>
            <person name="Yoshinaga Y."/>
            <person name="Zwiers L.-H."/>
            <person name="Turgeon B."/>
            <person name="Goodwin S."/>
            <person name="Spatafora J."/>
            <person name="Crous P."/>
            <person name="Grigoriev I."/>
        </authorList>
    </citation>
    <scope>NUCLEOTIDE SEQUENCE</scope>
    <source>
        <strain evidence="6">CBS 269.34</strain>
    </source>
</reference>
<dbReference type="Pfam" id="PF00172">
    <property type="entry name" value="Zn_clus"/>
    <property type="match status" value="1"/>
</dbReference>
<dbReference type="GO" id="GO:0008270">
    <property type="term" value="F:zinc ion binding"/>
    <property type="evidence" value="ECO:0007669"/>
    <property type="project" value="InterPro"/>
</dbReference>
<dbReference type="InterPro" id="IPR001138">
    <property type="entry name" value="Zn2Cys6_DnaBD"/>
</dbReference>
<dbReference type="GO" id="GO:0003677">
    <property type="term" value="F:DNA binding"/>
    <property type="evidence" value="ECO:0007669"/>
    <property type="project" value="InterPro"/>
</dbReference>
<keyword evidence="3" id="KW-0539">Nucleus</keyword>
<organism evidence="6 7">
    <name type="scientific">Lophium mytilinum</name>
    <dbReference type="NCBI Taxonomy" id="390894"/>
    <lineage>
        <taxon>Eukaryota</taxon>
        <taxon>Fungi</taxon>
        <taxon>Dikarya</taxon>
        <taxon>Ascomycota</taxon>
        <taxon>Pezizomycotina</taxon>
        <taxon>Dothideomycetes</taxon>
        <taxon>Pleosporomycetidae</taxon>
        <taxon>Mytilinidiales</taxon>
        <taxon>Mytilinidiaceae</taxon>
        <taxon>Lophium</taxon>
    </lineage>
</organism>
<feature type="region of interest" description="Disordered" evidence="4">
    <location>
        <begin position="1"/>
        <end position="22"/>
    </location>
</feature>
<feature type="region of interest" description="Disordered" evidence="4">
    <location>
        <begin position="107"/>
        <end position="158"/>
    </location>
</feature>
<dbReference type="GO" id="GO:0006351">
    <property type="term" value="P:DNA-templated transcription"/>
    <property type="evidence" value="ECO:0007669"/>
    <property type="project" value="InterPro"/>
</dbReference>
<dbReference type="PANTHER" id="PTHR31001">
    <property type="entry name" value="UNCHARACTERIZED TRANSCRIPTIONAL REGULATORY PROTEIN"/>
    <property type="match status" value="1"/>
</dbReference>
<dbReference type="PROSITE" id="PS50048">
    <property type="entry name" value="ZN2_CY6_FUNGAL_2"/>
    <property type="match status" value="1"/>
</dbReference>
<dbReference type="SUPFAM" id="SSF57701">
    <property type="entry name" value="Zn2/Cys6 DNA-binding domain"/>
    <property type="match status" value="1"/>
</dbReference>
<dbReference type="Pfam" id="PF04082">
    <property type="entry name" value="Fungal_trans"/>
    <property type="match status" value="1"/>
</dbReference>
<dbReference type="Proteomes" id="UP000799750">
    <property type="component" value="Unassembled WGS sequence"/>
</dbReference>
<dbReference type="InterPro" id="IPR050613">
    <property type="entry name" value="Sec_Metabolite_Reg"/>
</dbReference>
<dbReference type="CDD" id="cd12148">
    <property type="entry name" value="fungal_TF_MHR"/>
    <property type="match status" value="1"/>
</dbReference>
<dbReference type="Gene3D" id="4.10.240.10">
    <property type="entry name" value="Zn(2)-C6 fungal-type DNA-binding domain"/>
    <property type="match status" value="1"/>
</dbReference>